<name>A0A822ZLU5_NELNU</name>
<accession>A0A822ZLU5</accession>
<dbReference type="EMBL" id="DUZY01000007">
    <property type="protein sequence ID" value="DAD45440.1"/>
    <property type="molecule type" value="Genomic_DNA"/>
</dbReference>
<dbReference type="SUPFAM" id="SSF57850">
    <property type="entry name" value="RING/U-box"/>
    <property type="match status" value="1"/>
</dbReference>
<keyword evidence="1" id="KW-0479">Metal-binding</keyword>
<keyword evidence="7" id="KW-1185">Reference proteome</keyword>
<keyword evidence="2 4" id="KW-0863">Zinc-finger</keyword>
<feature type="domain" description="RING-type" evidence="5">
    <location>
        <begin position="191"/>
        <end position="232"/>
    </location>
</feature>
<evidence type="ECO:0000256" key="4">
    <source>
        <dbReference type="PROSITE-ProRule" id="PRU00175"/>
    </source>
</evidence>
<reference evidence="6 7" key="1">
    <citation type="journal article" date="2020" name="Mol. Biol. Evol.">
        <title>Distinct Expression and Methylation Patterns for Genes with Different Fates following a Single Whole-Genome Duplication in Flowering Plants.</title>
        <authorList>
            <person name="Shi T."/>
            <person name="Rahmani R.S."/>
            <person name="Gugger P.F."/>
            <person name="Wang M."/>
            <person name="Li H."/>
            <person name="Zhang Y."/>
            <person name="Li Z."/>
            <person name="Wang Q."/>
            <person name="Van de Peer Y."/>
            <person name="Marchal K."/>
            <person name="Chen J."/>
        </authorList>
    </citation>
    <scope>NUCLEOTIDE SEQUENCE [LARGE SCALE GENOMIC DNA]</scope>
    <source>
        <tissue evidence="6">Leaf</tissue>
    </source>
</reference>
<evidence type="ECO:0000256" key="1">
    <source>
        <dbReference type="ARBA" id="ARBA00022723"/>
    </source>
</evidence>
<dbReference type="Proteomes" id="UP000607653">
    <property type="component" value="Unassembled WGS sequence"/>
</dbReference>
<dbReference type="InterPro" id="IPR013083">
    <property type="entry name" value="Znf_RING/FYVE/PHD"/>
</dbReference>
<dbReference type="PANTHER" id="PTHR15710:SF196">
    <property type="entry name" value="F6A14.12 PROTEIN-RELATED"/>
    <property type="match status" value="1"/>
</dbReference>
<proteinExistence type="predicted"/>
<dbReference type="InterPro" id="IPR001841">
    <property type="entry name" value="Znf_RING"/>
</dbReference>
<dbReference type="AlphaFoldDB" id="A0A822ZLU5"/>
<dbReference type="PROSITE" id="PS50089">
    <property type="entry name" value="ZF_RING_2"/>
    <property type="match status" value="1"/>
</dbReference>
<keyword evidence="3" id="KW-0862">Zinc</keyword>
<protein>
    <recommendedName>
        <fullName evidence="5">RING-type domain-containing protein</fullName>
    </recommendedName>
</protein>
<evidence type="ECO:0000313" key="7">
    <source>
        <dbReference type="Proteomes" id="UP000607653"/>
    </source>
</evidence>
<dbReference type="GO" id="GO:0008270">
    <property type="term" value="F:zinc ion binding"/>
    <property type="evidence" value="ECO:0007669"/>
    <property type="project" value="UniProtKB-KW"/>
</dbReference>
<evidence type="ECO:0000256" key="3">
    <source>
        <dbReference type="ARBA" id="ARBA00022833"/>
    </source>
</evidence>
<gene>
    <name evidence="6" type="ORF">HUJ06_003670</name>
</gene>
<dbReference type="Pfam" id="PF13639">
    <property type="entry name" value="zf-RING_2"/>
    <property type="match status" value="1"/>
</dbReference>
<dbReference type="CDD" id="cd16454">
    <property type="entry name" value="RING-H2_PA-TM-RING"/>
    <property type="match status" value="1"/>
</dbReference>
<evidence type="ECO:0000313" key="6">
    <source>
        <dbReference type="EMBL" id="DAD45440.1"/>
    </source>
</evidence>
<dbReference type="SMART" id="SM00184">
    <property type="entry name" value="RING"/>
    <property type="match status" value="1"/>
</dbReference>
<comment type="caution">
    <text evidence="6">The sequence shown here is derived from an EMBL/GenBank/DDBJ whole genome shotgun (WGS) entry which is preliminary data.</text>
</comment>
<evidence type="ECO:0000259" key="5">
    <source>
        <dbReference type="PROSITE" id="PS50089"/>
    </source>
</evidence>
<dbReference type="PANTHER" id="PTHR15710">
    <property type="entry name" value="E3 UBIQUITIN-PROTEIN LIGASE PRAJA"/>
    <property type="match status" value="1"/>
</dbReference>
<organism evidence="6 7">
    <name type="scientific">Nelumbo nucifera</name>
    <name type="common">Sacred lotus</name>
    <dbReference type="NCBI Taxonomy" id="4432"/>
    <lineage>
        <taxon>Eukaryota</taxon>
        <taxon>Viridiplantae</taxon>
        <taxon>Streptophyta</taxon>
        <taxon>Embryophyta</taxon>
        <taxon>Tracheophyta</taxon>
        <taxon>Spermatophyta</taxon>
        <taxon>Magnoliopsida</taxon>
        <taxon>Proteales</taxon>
        <taxon>Nelumbonaceae</taxon>
        <taxon>Nelumbo</taxon>
    </lineage>
</organism>
<dbReference type="Gene3D" id="3.30.40.10">
    <property type="entry name" value="Zinc/RING finger domain, C3HC4 (zinc finger)"/>
    <property type="match status" value="1"/>
</dbReference>
<evidence type="ECO:0000256" key="2">
    <source>
        <dbReference type="ARBA" id="ARBA00022771"/>
    </source>
</evidence>
<sequence>MPPFMKLSAYMLSWKPWDQDGFDRFTIEIQFLKTTTWLLQSGDDEGDDAHALARTIEVVGPTITKSFRFNTRCLLSDLHRPRLVSYILSEMGLSEQANEILEPTISPFAREVALAVSNGAPIALASVHILQTLTERYDENAAIAAASMESMDAGNGGFGAVPASASAIEALEVARLDVDGGGVGSTSTMNCAICLEELPIGSQITRMPCSHVYHGGCISKWLQTSNLCPLCRYEMPKV</sequence>